<dbReference type="InterPro" id="IPR036291">
    <property type="entry name" value="NAD(P)-bd_dom_sf"/>
</dbReference>
<keyword evidence="14" id="KW-1185">Reference proteome</keyword>
<dbReference type="InterPro" id="IPR044201">
    <property type="entry name" value="DVR-like"/>
</dbReference>
<keyword evidence="8" id="KW-0149">Chlorophyll biosynthesis</keyword>
<keyword evidence="3" id="KW-0150">Chloroplast</keyword>
<dbReference type="Proteomes" id="UP000037460">
    <property type="component" value="Unassembled WGS sequence"/>
</dbReference>
<evidence type="ECO:0000256" key="2">
    <source>
        <dbReference type="ARBA" id="ARBA00005173"/>
    </source>
</evidence>
<comment type="pathway">
    <text evidence="2">Porphyrin-containing compound metabolism; chlorophyll biosynthesis.</text>
</comment>
<evidence type="ECO:0000256" key="6">
    <source>
        <dbReference type="ARBA" id="ARBA00022946"/>
    </source>
</evidence>
<evidence type="ECO:0000256" key="9">
    <source>
        <dbReference type="ARBA" id="ARBA00024059"/>
    </source>
</evidence>
<evidence type="ECO:0000256" key="5">
    <source>
        <dbReference type="ARBA" id="ARBA00022857"/>
    </source>
</evidence>
<dbReference type="EMBL" id="JWZX01000284">
    <property type="protein sequence ID" value="KOO53320.1"/>
    <property type="molecule type" value="Genomic_DNA"/>
</dbReference>
<accession>A0A0M0LQH4</accession>
<evidence type="ECO:0000256" key="11">
    <source>
        <dbReference type="ARBA" id="ARBA00049498"/>
    </source>
</evidence>
<dbReference type="EC" id="1.3.1.75" evidence="9"/>
<feature type="domain" description="NAD(P)-binding" evidence="12">
    <location>
        <begin position="14"/>
        <end position="158"/>
    </location>
</feature>
<comment type="subcellular location">
    <subcellularLocation>
        <location evidence="1">Plastid</location>
        <location evidence="1">Chloroplast</location>
    </subcellularLocation>
</comment>
<dbReference type="PANTHER" id="PTHR47378:SF1">
    <property type="entry name" value="DIVINYL CHLOROPHYLLIDE A 8-VINYL-REDUCTASE, CHLOROPLASTIC"/>
    <property type="match status" value="1"/>
</dbReference>
<reference evidence="14" key="1">
    <citation type="journal article" date="2015" name="PLoS Genet.">
        <title>Genome Sequence and Transcriptome Analyses of Chrysochromulina tobin: Metabolic Tools for Enhanced Algal Fitness in the Prominent Order Prymnesiales (Haptophyceae).</title>
        <authorList>
            <person name="Hovde B.T."/>
            <person name="Deodato C.R."/>
            <person name="Hunsperger H.M."/>
            <person name="Ryken S.A."/>
            <person name="Yost W."/>
            <person name="Jha R.K."/>
            <person name="Patterson J."/>
            <person name="Monnat R.J. Jr."/>
            <person name="Barlow S.B."/>
            <person name="Starkenburg S.R."/>
            <person name="Cattolico R.A."/>
        </authorList>
    </citation>
    <scope>NUCLEOTIDE SEQUENCE</scope>
    <source>
        <strain evidence="14">CCMP291</strain>
    </source>
</reference>
<keyword evidence="6" id="KW-0809">Transit peptide</keyword>
<dbReference type="PANTHER" id="PTHR47378">
    <property type="entry name" value="DIVINYL CHLOROPHYLLIDE A 8-VINYL-REDUCTASE, CHLOROPLASTIC"/>
    <property type="match status" value="1"/>
</dbReference>
<dbReference type="GO" id="GO:0015995">
    <property type="term" value="P:chlorophyll biosynthetic process"/>
    <property type="evidence" value="ECO:0007669"/>
    <property type="project" value="UniProtKB-UniPathway"/>
</dbReference>
<keyword evidence="7" id="KW-0560">Oxidoreductase</keyword>
<dbReference type="UniPathway" id="UPA00668"/>
<dbReference type="SUPFAM" id="SSF51735">
    <property type="entry name" value="NAD(P)-binding Rossmann-fold domains"/>
    <property type="match status" value="1"/>
</dbReference>
<evidence type="ECO:0000313" key="13">
    <source>
        <dbReference type="EMBL" id="KOO53320.1"/>
    </source>
</evidence>
<dbReference type="GO" id="GO:0033728">
    <property type="term" value="F:3,8-divinyl protochlorophyllide a 8-vinyl-reductase (NADPH) activity"/>
    <property type="evidence" value="ECO:0007669"/>
    <property type="project" value="UniProtKB-EC"/>
</dbReference>
<dbReference type="InterPro" id="IPR016040">
    <property type="entry name" value="NAD(P)-bd_dom"/>
</dbReference>
<gene>
    <name evidence="13" type="ORF">Ctob_011959</name>
</gene>
<dbReference type="GO" id="GO:0009507">
    <property type="term" value="C:chloroplast"/>
    <property type="evidence" value="ECO:0007669"/>
    <property type="project" value="UniProtKB-SubCell"/>
</dbReference>
<dbReference type="Pfam" id="PF13460">
    <property type="entry name" value="NAD_binding_10"/>
    <property type="match status" value="1"/>
</dbReference>
<evidence type="ECO:0000256" key="10">
    <source>
        <dbReference type="ARBA" id="ARBA00024089"/>
    </source>
</evidence>
<comment type="catalytic activity">
    <reaction evidence="11">
        <text>protochlorophyllide a + NADP(+) = 3,8-divinyl protochlorophyllide a + NADPH + H(+)</text>
        <dbReference type="Rhea" id="RHEA:48884"/>
        <dbReference type="ChEBI" id="CHEBI:15378"/>
        <dbReference type="ChEBI" id="CHEBI:57783"/>
        <dbReference type="ChEBI" id="CHEBI:58349"/>
        <dbReference type="ChEBI" id="CHEBI:58632"/>
        <dbReference type="ChEBI" id="CHEBI:83350"/>
        <dbReference type="EC" id="1.3.1.75"/>
    </reaction>
</comment>
<dbReference type="OrthoDB" id="419598at2759"/>
<sequence length="389" mass="40840">MSEAVAEGPVVVLGATGYIGKAVVRELVQRGRPTIAFIRSSDRASFPPELEGANVVEGDPQMDADGSLKRALTGASGVISCISSRTGSPREVEQIDYGASRLAMDLLIEHGHPRASYVLLSAVCVKTPVLRLHQAKLRIERELAASGLPHAIVRPTAYFKSISAQVANVVAGQPDLACLMVDQLERAVQGENKGMGAGNIIEIGGAKTVTPFEQSQMIFAAAGVEPRYVRVPLALLDLVEGAVCSVEAALLALREALGTKTFDRALEAVANAAESTRIAKFYATADMLGPSDLMYSSEALKDFYAGAVKSAKEVSDEDLGLPASSLLASRILRGGLPLLATTIGSAAFLSKLVTSTTAEISNGPLSAVTVLSANFPEVSAEVVHHTNWM</sequence>
<protein>
    <recommendedName>
        <fullName evidence="10">Divinyl chlorophyllide a 8-vinyl-reductase, chloroplastic</fullName>
        <ecNumber evidence="9">1.3.1.75</ecNumber>
    </recommendedName>
</protein>
<organism evidence="13 14">
    <name type="scientific">Chrysochromulina tobinii</name>
    <dbReference type="NCBI Taxonomy" id="1460289"/>
    <lineage>
        <taxon>Eukaryota</taxon>
        <taxon>Haptista</taxon>
        <taxon>Haptophyta</taxon>
        <taxon>Prymnesiophyceae</taxon>
        <taxon>Prymnesiales</taxon>
        <taxon>Chrysochromulinaceae</taxon>
        <taxon>Chrysochromulina</taxon>
    </lineage>
</organism>
<keyword evidence="5" id="KW-0521">NADP</keyword>
<evidence type="ECO:0000259" key="12">
    <source>
        <dbReference type="Pfam" id="PF13460"/>
    </source>
</evidence>
<name>A0A0M0LQH4_9EUKA</name>
<evidence type="ECO:0000313" key="14">
    <source>
        <dbReference type="Proteomes" id="UP000037460"/>
    </source>
</evidence>
<keyword evidence="4" id="KW-0934">Plastid</keyword>
<evidence type="ECO:0000256" key="3">
    <source>
        <dbReference type="ARBA" id="ARBA00022528"/>
    </source>
</evidence>
<evidence type="ECO:0000256" key="8">
    <source>
        <dbReference type="ARBA" id="ARBA00023171"/>
    </source>
</evidence>
<dbReference type="Gene3D" id="3.40.50.720">
    <property type="entry name" value="NAD(P)-binding Rossmann-like Domain"/>
    <property type="match status" value="1"/>
</dbReference>
<dbReference type="AlphaFoldDB" id="A0A0M0LQH4"/>
<evidence type="ECO:0000256" key="4">
    <source>
        <dbReference type="ARBA" id="ARBA00022640"/>
    </source>
</evidence>
<evidence type="ECO:0000256" key="1">
    <source>
        <dbReference type="ARBA" id="ARBA00004229"/>
    </source>
</evidence>
<proteinExistence type="predicted"/>
<comment type="caution">
    <text evidence="13">The sequence shown here is derived from an EMBL/GenBank/DDBJ whole genome shotgun (WGS) entry which is preliminary data.</text>
</comment>
<evidence type="ECO:0000256" key="7">
    <source>
        <dbReference type="ARBA" id="ARBA00023002"/>
    </source>
</evidence>